<gene>
    <name evidence="2" type="ORF">QWY29_18730</name>
</gene>
<feature type="transmembrane region" description="Helical" evidence="1">
    <location>
        <begin position="146"/>
        <end position="164"/>
    </location>
</feature>
<name>A0ABT8EYZ0_9ACTN</name>
<reference evidence="2" key="1">
    <citation type="submission" date="2023-06" db="EMBL/GenBank/DDBJ databases">
        <title>Draft genome sequence of Nocardioides sp. SOB72.</title>
        <authorList>
            <person name="Zhang G."/>
        </authorList>
    </citation>
    <scope>NUCLEOTIDE SEQUENCE</scope>
    <source>
        <strain evidence="2">SOB72</strain>
    </source>
</reference>
<feature type="transmembrane region" description="Helical" evidence="1">
    <location>
        <begin position="246"/>
        <end position="265"/>
    </location>
</feature>
<organism evidence="2 3">
    <name type="scientific">Nocardioides abyssi</name>
    <dbReference type="NCBI Taxonomy" id="3058370"/>
    <lineage>
        <taxon>Bacteria</taxon>
        <taxon>Bacillati</taxon>
        <taxon>Actinomycetota</taxon>
        <taxon>Actinomycetes</taxon>
        <taxon>Propionibacteriales</taxon>
        <taxon>Nocardioidaceae</taxon>
        <taxon>Nocardioides</taxon>
    </lineage>
</organism>
<dbReference type="RefSeq" id="WP_300962724.1">
    <property type="nucleotide sequence ID" value="NZ_JAUHJR010000012.1"/>
</dbReference>
<dbReference type="EMBL" id="JAUHJR010000012">
    <property type="protein sequence ID" value="MDN4163411.1"/>
    <property type="molecule type" value="Genomic_DNA"/>
</dbReference>
<evidence type="ECO:0000256" key="1">
    <source>
        <dbReference type="SAM" id="Phobius"/>
    </source>
</evidence>
<evidence type="ECO:0008006" key="4">
    <source>
        <dbReference type="Google" id="ProtNLM"/>
    </source>
</evidence>
<keyword evidence="3" id="KW-1185">Reference proteome</keyword>
<feature type="transmembrane region" description="Helical" evidence="1">
    <location>
        <begin position="103"/>
        <end position="126"/>
    </location>
</feature>
<proteinExistence type="predicted"/>
<dbReference type="Proteomes" id="UP001168537">
    <property type="component" value="Unassembled WGS sequence"/>
</dbReference>
<keyword evidence="1" id="KW-1133">Transmembrane helix</keyword>
<feature type="transmembrane region" description="Helical" evidence="1">
    <location>
        <begin position="171"/>
        <end position="190"/>
    </location>
</feature>
<sequence>MRPTPPRDAGPSSVRVLAGLEARRMLRHPAPWCGLALAVVAAWDASQAEWSGASYTGLAASVGPLLLGISLAAVASSGRGLVPLAEDAPVAETQRSAARLLGGLALVGLVAVVVAAVATGLRLAGGVDLGDEPGRTLHAHHTLPELLQPVLLAAVAVCLGALAVRVLRHRLAASLVLALGWFLVWVYWLWQGPVVRYVALLQVQPVSVEVGPLQADPTTFPADWLLTGPGEHQDHWARVVVSPELAAWHDVYLLGLVAVLAALVVGGRSRRWWVAGGLVLASLGVAAQVVVAP</sequence>
<evidence type="ECO:0000313" key="2">
    <source>
        <dbReference type="EMBL" id="MDN4163411.1"/>
    </source>
</evidence>
<keyword evidence="1" id="KW-0472">Membrane</keyword>
<feature type="transmembrane region" description="Helical" evidence="1">
    <location>
        <begin position="272"/>
        <end position="291"/>
    </location>
</feature>
<accession>A0ABT8EYZ0</accession>
<keyword evidence="1" id="KW-0812">Transmembrane</keyword>
<comment type="caution">
    <text evidence="2">The sequence shown here is derived from an EMBL/GenBank/DDBJ whole genome shotgun (WGS) entry which is preliminary data.</text>
</comment>
<protein>
    <recommendedName>
        <fullName evidence="4">ABC transporter permease</fullName>
    </recommendedName>
</protein>
<evidence type="ECO:0000313" key="3">
    <source>
        <dbReference type="Proteomes" id="UP001168537"/>
    </source>
</evidence>